<organism evidence="6 7">
    <name type="scientific">Caerostris extrusa</name>
    <name type="common">Bark spider</name>
    <name type="synonym">Caerostris bankana</name>
    <dbReference type="NCBI Taxonomy" id="172846"/>
    <lineage>
        <taxon>Eukaryota</taxon>
        <taxon>Metazoa</taxon>
        <taxon>Ecdysozoa</taxon>
        <taxon>Arthropoda</taxon>
        <taxon>Chelicerata</taxon>
        <taxon>Arachnida</taxon>
        <taxon>Araneae</taxon>
        <taxon>Araneomorphae</taxon>
        <taxon>Entelegynae</taxon>
        <taxon>Araneoidea</taxon>
        <taxon>Araneidae</taxon>
        <taxon>Caerostris</taxon>
    </lineage>
</organism>
<dbReference type="Gene3D" id="2.10.70.10">
    <property type="entry name" value="Complement Module, domain 1"/>
    <property type="match status" value="1"/>
</dbReference>
<keyword evidence="4" id="KW-0472">Membrane</keyword>
<dbReference type="CDD" id="cd00033">
    <property type="entry name" value="CCP"/>
    <property type="match status" value="1"/>
</dbReference>
<dbReference type="InterPro" id="IPR000436">
    <property type="entry name" value="Sushi_SCR_CCP_dom"/>
</dbReference>
<keyword evidence="2" id="KW-0768">Sushi</keyword>
<evidence type="ECO:0000259" key="5">
    <source>
        <dbReference type="PROSITE" id="PS50923"/>
    </source>
</evidence>
<keyword evidence="1" id="KW-1015">Disulfide bond</keyword>
<evidence type="ECO:0000256" key="1">
    <source>
        <dbReference type="ARBA" id="ARBA00023157"/>
    </source>
</evidence>
<evidence type="ECO:0000313" key="7">
    <source>
        <dbReference type="Proteomes" id="UP001054945"/>
    </source>
</evidence>
<feature type="compositionally biased region" description="Basic residues" evidence="3">
    <location>
        <begin position="190"/>
        <end position="203"/>
    </location>
</feature>
<proteinExistence type="predicted"/>
<dbReference type="PROSITE" id="PS50923">
    <property type="entry name" value="SUSHI"/>
    <property type="match status" value="1"/>
</dbReference>
<accession>A0AAV4WI03</accession>
<evidence type="ECO:0000256" key="2">
    <source>
        <dbReference type="PROSITE-ProRule" id="PRU00302"/>
    </source>
</evidence>
<name>A0AAV4WI03_CAEEX</name>
<dbReference type="InterPro" id="IPR035976">
    <property type="entry name" value="Sushi/SCR/CCP_sf"/>
</dbReference>
<sequence length="271" mass="31016">MSHEGSIIISGVRYSRFFEIRLYSISILILVWIRGNSACGIFYIVIWAIETLTHLSSAFIMNTSTTQHLAIILPVLRLLAYQEILRLHRSIARKKSFCERLFNISVISYSTVPSPESSPNGRVLLVGYMGMYDYRPYVKKVTNNRQIMYECHRHYTLVEGPPGATCVDGQWSPKQMPRCVRGSHPVLTTQRRRRELMRNRLRRGREEEEEEGQGGPQQGQDPQRIVHPARDGLLGGGDRADGAGERVPPPRHRHQRVVQCGLPAQRPQPHR</sequence>
<gene>
    <name evidence="6" type="primary">lev-9_1</name>
    <name evidence="6" type="ORF">CEXT_583421</name>
</gene>
<reference evidence="6 7" key="1">
    <citation type="submission" date="2021-06" db="EMBL/GenBank/DDBJ databases">
        <title>Caerostris extrusa draft genome.</title>
        <authorList>
            <person name="Kono N."/>
            <person name="Arakawa K."/>
        </authorList>
    </citation>
    <scope>NUCLEOTIDE SEQUENCE [LARGE SCALE GENOMIC DNA]</scope>
</reference>
<dbReference type="SUPFAM" id="SSF57535">
    <property type="entry name" value="Complement control module/SCR domain"/>
    <property type="match status" value="1"/>
</dbReference>
<evidence type="ECO:0000256" key="4">
    <source>
        <dbReference type="SAM" id="Phobius"/>
    </source>
</evidence>
<dbReference type="AlphaFoldDB" id="A0AAV4WI03"/>
<feature type="transmembrane region" description="Helical" evidence="4">
    <location>
        <begin position="20"/>
        <end position="49"/>
    </location>
</feature>
<keyword evidence="4" id="KW-1133">Transmembrane helix</keyword>
<feature type="transmembrane region" description="Helical" evidence="4">
    <location>
        <begin position="69"/>
        <end position="87"/>
    </location>
</feature>
<dbReference type="Proteomes" id="UP001054945">
    <property type="component" value="Unassembled WGS sequence"/>
</dbReference>
<keyword evidence="4" id="KW-0812">Transmembrane</keyword>
<keyword evidence="7" id="KW-1185">Reference proteome</keyword>
<evidence type="ECO:0000313" key="6">
    <source>
        <dbReference type="EMBL" id="GIY81913.1"/>
    </source>
</evidence>
<feature type="region of interest" description="Disordered" evidence="3">
    <location>
        <begin position="174"/>
        <end position="271"/>
    </location>
</feature>
<evidence type="ECO:0000256" key="3">
    <source>
        <dbReference type="SAM" id="MobiDB-lite"/>
    </source>
</evidence>
<feature type="domain" description="Sushi" evidence="5">
    <location>
        <begin position="110"/>
        <end position="181"/>
    </location>
</feature>
<dbReference type="EMBL" id="BPLR01016180">
    <property type="protein sequence ID" value="GIY81913.1"/>
    <property type="molecule type" value="Genomic_DNA"/>
</dbReference>
<dbReference type="Pfam" id="PF00084">
    <property type="entry name" value="Sushi"/>
    <property type="match status" value="1"/>
</dbReference>
<comment type="caution">
    <text evidence="6">The sequence shown here is derived from an EMBL/GenBank/DDBJ whole genome shotgun (WGS) entry which is preliminary data.</text>
</comment>
<protein>
    <submittedName>
        <fullName evidence="6">Protein lev-9</fullName>
    </submittedName>
</protein>
<comment type="caution">
    <text evidence="2">Lacks conserved residue(s) required for the propagation of feature annotation.</text>
</comment>